<keyword evidence="1" id="KW-0732">Signal</keyword>
<comment type="caution">
    <text evidence="2">The sequence shown here is derived from an EMBL/GenBank/DDBJ whole genome shotgun (WGS) entry which is preliminary data.</text>
</comment>
<protein>
    <recommendedName>
        <fullName evidence="4">Lipoprotein</fullName>
    </recommendedName>
</protein>
<reference evidence="2 3" key="1">
    <citation type="submission" date="2018-09" db="EMBL/GenBank/DDBJ databases">
        <authorList>
            <person name="Wang Z."/>
        </authorList>
    </citation>
    <scope>NUCLEOTIDE SEQUENCE [LARGE SCALE GENOMIC DNA]</scope>
    <source>
        <strain evidence="2 3">ALS 81</strain>
    </source>
</reference>
<evidence type="ECO:0000313" key="2">
    <source>
        <dbReference type="EMBL" id="RKF15637.1"/>
    </source>
</evidence>
<dbReference type="Pfam" id="PF03923">
    <property type="entry name" value="Lipoprotein_16"/>
    <property type="match status" value="1"/>
</dbReference>
<sequence length="206" mass="23548">MLNYRPIKGQLVARFFHPLVFALPISLLLAACAQPVPEHLDISPQVQVENSDISLAQTIAYQTQDLRSHRYIISVHQGEQELAQLVNLEHSLRSDIDQNMRAALQQYQIEFSEQSEIYLQLDILELSAKVKQHSLTHTVKSDMRIKVSVKTPKQTLAKQYQNSFEREGSMQVDLNKVESEMGQQLSTLLNRVVNDPEILKLLETQS</sequence>
<dbReference type="InterPro" id="IPR005619">
    <property type="entry name" value="Uncharacterised_YajG"/>
</dbReference>
<dbReference type="Proteomes" id="UP000286482">
    <property type="component" value="Unassembled WGS sequence"/>
</dbReference>
<dbReference type="PROSITE" id="PS51257">
    <property type="entry name" value="PROKAR_LIPOPROTEIN"/>
    <property type="match status" value="1"/>
</dbReference>
<evidence type="ECO:0008006" key="4">
    <source>
        <dbReference type="Google" id="ProtNLM"/>
    </source>
</evidence>
<feature type="signal peptide" evidence="1">
    <location>
        <begin position="1"/>
        <end position="33"/>
    </location>
</feature>
<keyword evidence="3" id="KW-1185">Reference proteome</keyword>
<accession>A0A420E8E8</accession>
<dbReference type="EMBL" id="RAQO01000008">
    <property type="protein sequence ID" value="RKF15637.1"/>
    <property type="molecule type" value="Genomic_DNA"/>
</dbReference>
<proteinExistence type="predicted"/>
<feature type="chain" id="PRO_5018969111" description="Lipoprotein" evidence="1">
    <location>
        <begin position="34"/>
        <end position="206"/>
    </location>
</feature>
<name>A0A420E8E8_9ALTE</name>
<gene>
    <name evidence="2" type="ORF">DBZ36_14725</name>
</gene>
<evidence type="ECO:0000313" key="3">
    <source>
        <dbReference type="Proteomes" id="UP000286482"/>
    </source>
</evidence>
<organism evidence="2 3">
    <name type="scientific">Alginatibacterium sediminis</name>
    <dbReference type="NCBI Taxonomy" id="2164068"/>
    <lineage>
        <taxon>Bacteria</taxon>
        <taxon>Pseudomonadati</taxon>
        <taxon>Pseudomonadota</taxon>
        <taxon>Gammaproteobacteria</taxon>
        <taxon>Alteromonadales</taxon>
        <taxon>Alteromonadaceae</taxon>
        <taxon>Alginatibacterium</taxon>
    </lineage>
</organism>
<dbReference type="AlphaFoldDB" id="A0A420E8E8"/>
<evidence type="ECO:0000256" key="1">
    <source>
        <dbReference type="SAM" id="SignalP"/>
    </source>
</evidence>